<dbReference type="InterPro" id="IPR013096">
    <property type="entry name" value="Cupin_2"/>
</dbReference>
<dbReference type="InterPro" id="IPR014710">
    <property type="entry name" value="RmlC-like_jellyroll"/>
</dbReference>
<dbReference type="Proteomes" id="UP000316905">
    <property type="component" value="Unassembled WGS sequence"/>
</dbReference>
<gene>
    <name evidence="2" type="ORF">IQ22_00633</name>
</gene>
<protein>
    <submittedName>
        <fullName evidence="2">Mannose-6-phosphate isomerase-like protein (Cupin superfamily)</fullName>
    </submittedName>
</protein>
<reference evidence="2 3" key="1">
    <citation type="journal article" date="2015" name="Stand. Genomic Sci.">
        <title>Genomic Encyclopedia of Bacterial and Archaeal Type Strains, Phase III: the genomes of soil and plant-associated and newly described type strains.</title>
        <authorList>
            <person name="Whitman W.B."/>
            <person name="Woyke T."/>
            <person name="Klenk H.P."/>
            <person name="Zhou Y."/>
            <person name="Lilburn T.G."/>
            <person name="Beck B.J."/>
            <person name="De Vos P."/>
            <person name="Vandamme P."/>
            <person name="Eisen J.A."/>
            <person name="Garrity G."/>
            <person name="Hugenholtz P."/>
            <person name="Kyrpides N.C."/>
        </authorList>
    </citation>
    <scope>NUCLEOTIDE SEQUENCE [LARGE SCALE GENOMIC DNA]</scope>
    <source>
        <strain evidence="2 3">CGMCC 1.6858</strain>
    </source>
</reference>
<evidence type="ECO:0000313" key="3">
    <source>
        <dbReference type="Proteomes" id="UP000316905"/>
    </source>
</evidence>
<dbReference type="RefSeq" id="WP_145137918.1">
    <property type="nucleotide sequence ID" value="NZ_VLKY01000002.1"/>
</dbReference>
<evidence type="ECO:0000313" key="2">
    <source>
        <dbReference type="EMBL" id="TWI57417.1"/>
    </source>
</evidence>
<dbReference type="PANTHER" id="PTHR36114:SF1">
    <property type="entry name" value="16.7 KDA PROTEIN IN WHIE LOCUS"/>
    <property type="match status" value="1"/>
</dbReference>
<proteinExistence type="predicted"/>
<dbReference type="InterPro" id="IPR011051">
    <property type="entry name" value="RmlC_Cupin_sf"/>
</dbReference>
<organism evidence="2 3">
    <name type="scientific">Pseudomonas duriflava</name>
    <dbReference type="NCBI Taxonomy" id="459528"/>
    <lineage>
        <taxon>Bacteria</taxon>
        <taxon>Pseudomonadati</taxon>
        <taxon>Pseudomonadota</taxon>
        <taxon>Gammaproteobacteria</taxon>
        <taxon>Pseudomonadales</taxon>
        <taxon>Pseudomonadaceae</taxon>
        <taxon>Pseudomonas</taxon>
    </lineage>
</organism>
<dbReference type="InterPro" id="IPR052044">
    <property type="entry name" value="PKS_Associated_Protein"/>
</dbReference>
<feature type="domain" description="Cupin type-2" evidence="1">
    <location>
        <begin position="46"/>
        <end position="101"/>
    </location>
</feature>
<dbReference type="CDD" id="cd02226">
    <property type="entry name" value="cupin_YdbB-like"/>
    <property type="match status" value="1"/>
</dbReference>
<dbReference type="Gene3D" id="2.60.120.10">
    <property type="entry name" value="Jelly Rolls"/>
    <property type="match status" value="1"/>
</dbReference>
<accession>A0A562QKX9</accession>
<dbReference type="SUPFAM" id="SSF51182">
    <property type="entry name" value="RmlC-like cupins"/>
    <property type="match status" value="1"/>
</dbReference>
<dbReference type="GO" id="GO:0016853">
    <property type="term" value="F:isomerase activity"/>
    <property type="evidence" value="ECO:0007669"/>
    <property type="project" value="UniProtKB-KW"/>
</dbReference>
<dbReference type="AlphaFoldDB" id="A0A562QKX9"/>
<comment type="caution">
    <text evidence="2">The sequence shown here is derived from an EMBL/GenBank/DDBJ whole genome shotgun (WGS) entry which is preliminary data.</text>
</comment>
<evidence type="ECO:0000259" key="1">
    <source>
        <dbReference type="Pfam" id="PF07883"/>
    </source>
</evidence>
<dbReference type="Pfam" id="PF07883">
    <property type="entry name" value="Cupin_2"/>
    <property type="match status" value="1"/>
</dbReference>
<keyword evidence="2" id="KW-0413">Isomerase</keyword>
<sequence length="128" mass="14854">MTHNHPRTTYSAVNFMHKLSLLSEQWRPKVIAEMNDYQFKIVKIEGDFLWHTHDETDETFIVLDGSLRIDFRDGEVYLNTGEMYVVPKGIEHKPYAECEVKLLLIEPRGVVNTGNEGGERTAMNDVWV</sequence>
<keyword evidence="3" id="KW-1185">Reference proteome</keyword>
<dbReference type="OrthoDB" id="9794183at2"/>
<name>A0A562QKX9_9PSED</name>
<dbReference type="EMBL" id="VLKY01000002">
    <property type="protein sequence ID" value="TWI57417.1"/>
    <property type="molecule type" value="Genomic_DNA"/>
</dbReference>
<dbReference type="PANTHER" id="PTHR36114">
    <property type="entry name" value="16.7 KDA PROTEIN IN WHIE LOCUS"/>
    <property type="match status" value="1"/>
</dbReference>